<dbReference type="InterPro" id="IPR011335">
    <property type="entry name" value="Restrct_endonuc-II-like"/>
</dbReference>
<dbReference type="PANTHER" id="PTHR38590">
    <property type="entry name" value="BLL0828 PROTEIN"/>
    <property type="match status" value="1"/>
</dbReference>
<sequence>MSTSMHYGAKKSTFLFALQLRKNLTPAEKFLWEFLRRHLMKYRFKCQHPTWIYVVDFYCHPLKFVIEVDGSIHLLKEIHENDVDRETNLKSFGLNILRFTNDEVLHDSLKVIQKIEQKIEELSTAVNFKSKTKSPL</sequence>
<accession>A0A9D7XSF1</accession>
<comment type="caution">
    <text evidence="3">The sequence shown here is derived from an EMBL/GenBank/DDBJ whole genome shotgun (WGS) entry which is preliminary data.</text>
</comment>
<keyword evidence="3" id="KW-0540">Nuclease</keyword>
<name>A0A9D7XSF1_9BACT</name>
<dbReference type="InterPro" id="IPR007569">
    <property type="entry name" value="DUF559"/>
</dbReference>
<reference evidence="3 4" key="1">
    <citation type="submission" date="2020-10" db="EMBL/GenBank/DDBJ databases">
        <title>Connecting structure to function with the recovery of over 1000 high-quality activated sludge metagenome-assembled genomes encoding full-length rRNA genes using long-read sequencing.</title>
        <authorList>
            <person name="Singleton C.M."/>
            <person name="Petriglieri F."/>
            <person name="Kristensen J.M."/>
            <person name="Kirkegaard R.H."/>
            <person name="Michaelsen T.Y."/>
            <person name="Andersen M.H."/>
            <person name="Karst S.M."/>
            <person name="Dueholm M.S."/>
            <person name="Nielsen P.H."/>
            <person name="Albertsen M."/>
        </authorList>
    </citation>
    <scope>NUCLEOTIDE SEQUENCE [LARGE SCALE GENOMIC DNA]</scope>
    <source>
        <strain evidence="3">Ribe_18-Q3-R11-54_MAXAC.273</strain>
    </source>
</reference>
<dbReference type="GO" id="GO:0004519">
    <property type="term" value="F:endonuclease activity"/>
    <property type="evidence" value="ECO:0007669"/>
    <property type="project" value="UniProtKB-KW"/>
</dbReference>
<proteinExistence type="predicted"/>
<keyword evidence="3" id="KW-0378">Hydrolase</keyword>
<dbReference type="EMBL" id="JADKGY010000001">
    <property type="protein sequence ID" value="MBK9981642.1"/>
    <property type="molecule type" value="Genomic_DNA"/>
</dbReference>
<organism evidence="3 4">
    <name type="scientific">Candidatus Opimibacter skivensis</name>
    <dbReference type="NCBI Taxonomy" id="2982028"/>
    <lineage>
        <taxon>Bacteria</taxon>
        <taxon>Pseudomonadati</taxon>
        <taxon>Bacteroidota</taxon>
        <taxon>Saprospiria</taxon>
        <taxon>Saprospirales</taxon>
        <taxon>Saprospiraceae</taxon>
        <taxon>Candidatus Opimibacter</taxon>
    </lineage>
</organism>
<dbReference type="CDD" id="cd01038">
    <property type="entry name" value="Endonuclease_DUF559"/>
    <property type="match status" value="1"/>
</dbReference>
<evidence type="ECO:0000313" key="3">
    <source>
        <dbReference type="EMBL" id="MBK9981642.1"/>
    </source>
</evidence>
<dbReference type="Pfam" id="PF04480">
    <property type="entry name" value="DUF559"/>
    <property type="match status" value="1"/>
</dbReference>
<dbReference type="SUPFAM" id="SSF52980">
    <property type="entry name" value="Restriction endonuclease-like"/>
    <property type="match status" value="1"/>
</dbReference>
<feature type="domain" description="DUF559" evidence="2">
    <location>
        <begin position="15"/>
        <end position="119"/>
    </location>
</feature>
<evidence type="ECO:0000313" key="4">
    <source>
        <dbReference type="Proteomes" id="UP000808337"/>
    </source>
</evidence>
<dbReference type="AlphaFoldDB" id="A0A9D7XSF1"/>
<dbReference type="Proteomes" id="UP000808337">
    <property type="component" value="Unassembled WGS sequence"/>
</dbReference>
<keyword evidence="3" id="KW-0255">Endonuclease</keyword>
<evidence type="ECO:0000259" key="2">
    <source>
        <dbReference type="Pfam" id="PF04480"/>
    </source>
</evidence>
<dbReference type="InterPro" id="IPR047216">
    <property type="entry name" value="Endonuclease_DUF559_bact"/>
</dbReference>
<gene>
    <name evidence="3" type="ORF">IPP15_04330</name>
</gene>
<feature type="coiled-coil region" evidence="1">
    <location>
        <begin position="105"/>
        <end position="132"/>
    </location>
</feature>
<evidence type="ECO:0000256" key="1">
    <source>
        <dbReference type="SAM" id="Coils"/>
    </source>
</evidence>
<protein>
    <submittedName>
        <fullName evidence="3">Endonuclease domain-containing protein</fullName>
    </submittedName>
</protein>
<keyword evidence="1" id="KW-0175">Coiled coil</keyword>
<dbReference type="Gene3D" id="3.40.960.10">
    <property type="entry name" value="VSR Endonuclease"/>
    <property type="match status" value="1"/>
</dbReference>
<dbReference type="PANTHER" id="PTHR38590:SF1">
    <property type="entry name" value="BLL0828 PROTEIN"/>
    <property type="match status" value="1"/>
</dbReference>